<feature type="transmembrane region" description="Helical" evidence="2">
    <location>
        <begin position="6"/>
        <end position="26"/>
    </location>
</feature>
<sequence length="152" mass="16304">MGLMIFFGLATLGGLGFIAVGAYVSAREAYAPWLAGLMVGAAIVILAVIAGLIVHRITQRRSPSAPLPAPPTKANQVQIDNAAHLGELIGGHVSQRGIRTTDVAIAALVAGVILNTGPAVRNRLKKRRRKQRPNIDTGPARPRRHYRRNRPK</sequence>
<dbReference type="AlphaFoldDB" id="A0A0S2TBE9"/>
<evidence type="ECO:0000313" key="4">
    <source>
        <dbReference type="Proteomes" id="UP000055136"/>
    </source>
</evidence>
<feature type="region of interest" description="Disordered" evidence="1">
    <location>
        <begin position="123"/>
        <end position="152"/>
    </location>
</feature>
<gene>
    <name evidence="3" type="ORF">Tel_04325</name>
</gene>
<evidence type="ECO:0000256" key="1">
    <source>
        <dbReference type="SAM" id="MobiDB-lite"/>
    </source>
</evidence>
<protein>
    <submittedName>
        <fullName evidence="3">Uncharacterized protein</fullName>
    </submittedName>
</protein>
<keyword evidence="2" id="KW-0472">Membrane</keyword>
<dbReference type="Proteomes" id="UP000055136">
    <property type="component" value="Chromosome"/>
</dbReference>
<reference evidence="3" key="1">
    <citation type="submission" date="2015-10" db="EMBL/GenBank/DDBJ databases">
        <title>Description of Candidatus Tenderia electrophaga gen. nov, sp. nov., an Uncultivated Electroautotroph from a Biocathode Enrichment.</title>
        <authorList>
            <person name="Eddie B.J."/>
            <person name="Malanoski A.P."/>
            <person name="Wang Z."/>
            <person name="Hall R.J."/>
            <person name="Oh S.D."/>
            <person name="Heiner C."/>
            <person name="Lin B."/>
            <person name="Strycharz-Glaven S.M."/>
        </authorList>
    </citation>
    <scope>NUCLEOTIDE SEQUENCE [LARGE SCALE GENOMIC DNA]</scope>
    <source>
        <strain evidence="3">NRL1</strain>
    </source>
</reference>
<accession>A0A0S2TBE9</accession>
<name>A0A0S2TBE9_9GAMM</name>
<keyword evidence="4" id="KW-1185">Reference proteome</keyword>
<keyword evidence="2" id="KW-0812">Transmembrane</keyword>
<evidence type="ECO:0000256" key="2">
    <source>
        <dbReference type="SAM" id="Phobius"/>
    </source>
</evidence>
<dbReference type="STRING" id="1748243.Tel_04325"/>
<organism evidence="3 4">
    <name type="scientific">Candidatus Tenderia electrophaga</name>
    <dbReference type="NCBI Taxonomy" id="1748243"/>
    <lineage>
        <taxon>Bacteria</taxon>
        <taxon>Pseudomonadati</taxon>
        <taxon>Pseudomonadota</taxon>
        <taxon>Gammaproteobacteria</taxon>
        <taxon>Candidatus Tenderiales</taxon>
        <taxon>Candidatus Tenderiaceae</taxon>
        <taxon>Candidatus Tenderia</taxon>
    </lineage>
</organism>
<keyword evidence="2" id="KW-1133">Transmembrane helix</keyword>
<feature type="transmembrane region" description="Helical" evidence="2">
    <location>
        <begin position="103"/>
        <end position="120"/>
    </location>
</feature>
<proteinExistence type="predicted"/>
<dbReference type="EMBL" id="CP013099">
    <property type="protein sequence ID" value="ALP52431.1"/>
    <property type="molecule type" value="Genomic_DNA"/>
</dbReference>
<dbReference type="KEGG" id="tee:Tel_04325"/>
<feature type="compositionally biased region" description="Basic residues" evidence="1">
    <location>
        <begin position="123"/>
        <end position="132"/>
    </location>
</feature>
<evidence type="ECO:0000313" key="3">
    <source>
        <dbReference type="EMBL" id="ALP52431.1"/>
    </source>
</evidence>
<feature type="compositionally biased region" description="Basic residues" evidence="1">
    <location>
        <begin position="141"/>
        <end position="152"/>
    </location>
</feature>
<feature type="transmembrane region" description="Helical" evidence="2">
    <location>
        <begin position="33"/>
        <end position="54"/>
    </location>
</feature>